<dbReference type="AlphaFoldDB" id="A0A0F8XZ83"/>
<sequence length="99" mass="11075">RMAETIGKAKDKGVPRWLVHDMEINKGWLISNIPFLAEQFSEQMDRTVTEAKGEIEAHVSNLIRQTGLDALEDMKPLLPDSKDSLELPEGQPSSEGEET</sequence>
<dbReference type="EMBL" id="LAZR01069648">
    <property type="protein sequence ID" value="KKK47299.1"/>
    <property type="molecule type" value="Genomic_DNA"/>
</dbReference>
<feature type="non-terminal residue" evidence="2">
    <location>
        <position position="1"/>
    </location>
</feature>
<accession>A0A0F8XZ83</accession>
<evidence type="ECO:0000256" key="1">
    <source>
        <dbReference type="SAM" id="MobiDB-lite"/>
    </source>
</evidence>
<name>A0A0F8XZ83_9ZZZZ</name>
<comment type="caution">
    <text evidence="2">The sequence shown here is derived from an EMBL/GenBank/DDBJ whole genome shotgun (WGS) entry which is preliminary data.</text>
</comment>
<evidence type="ECO:0000313" key="2">
    <source>
        <dbReference type="EMBL" id="KKK47299.1"/>
    </source>
</evidence>
<proteinExistence type="predicted"/>
<organism evidence="2">
    <name type="scientific">marine sediment metagenome</name>
    <dbReference type="NCBI Taxonomy" id="412755"/>
    <lineage>
        <taxon>unclassified sequences</taxon>
        <taxon>metagenomes</taxon>
        <taxon>ecological metagenomes</taxon>
    </lineage>
</organism>
<reference evidence="2" key="1">
    <citation type="journal article" date="2015" name="Nature">
        <title>Complex archaea that bridge the gap between prokaryotes and eukaryotes.</title>
        <authorList>
            <person name="Spang A."/>
            <person name="Saw J.H."/>
            <person name="Jorgensen S.L."/>
            <person name="Zaremba-Niedzwiedzka K."/>
            <person name="Martijn J."/>
            <person name="Lind A.E."/>
            <person name="van Eijk R."/>
            <person name="Schleper C."/>
            <person name="Guy L."/>
            <person name="Ettema T.J."/>
        </authorList>
    </citation>
    <scope>NUCLEOTIDE SEQUENCE</scope>
</reference>
<feature type="compositionally biased region" description="Basic and acidic residues" evidence="1">
    <location>
        <begin position="73"/>
        <end position="85"/>
    </location>
</feature>
<feature type="region of interest" description="Disordered" evidence="1">
    <location>
        <begin position="73"/>
        <end position="99"/>
    </location>
</feature>
<protein>
    <submittedName>
        <fullName evidence="2">Uncharacterized protein</fullName>
    </submittedName>
</protein>
<gene>
    <name evidence="2" type="ORF">LCGC14_3156640</name>
</gene>